<evidence type="ECO:0000256" key="2">
    <source>
        <dbReference type="ARBA" id="ARBA00010323"/>
    </source>
</evidence>
<feature type="transmembrane region" description="Helical" evidence="10">
    <location>
        <begin position="106"/>
        <end position="124"/>
    </location>
</feature>
<evidence type="ECO:0000256" key="9">
    <source>
        <dbReference type="PIRNR" id="PIRNR016636"/>
    </source>
</evidence>
<evidence type="ECO:0000256" key="4">
    <source>
        <dbReference type="ARBA" id="ARBA00022679"/>
    </source>
</evidence>
<evidence type="ECO:0000256" key="6">
    <source>
        <dbReference type="ARBA" id="ARBA00022989"/>
    </source>
</evidence>
<reference evidence="11" key="2">
    <citation type="submission" date="2021-04" db="EMBL/GenBank/DDBJ databases">
        <authorList>
            <person name="Gilroy R."/>
        </authorList>
    </citation>
    <scope>NUCLEOTIDE SEQUENCE</scope>
    <source>
        <strain evidence="11">ChiHjej12B11-16260</strain>
    </source>
</reference>
<proteinExistence type="inferred from homology"/>
<feature type="transmembrane region" description="Helical" evidence="10">
    <location>
        <begin position="388"/>
        <end position="408"/>
    </location>
</feature>
<evidence type="ECO:0000256" key="5">
    <source>
        <dbReference type="ARBA" id="ARBA00022692"/>
    </source>
</evidence>
<keyword evidence="5 10" id="KW-0812">Transmembrane</keyword>
<dbReference type="PIRSF" id="PIRSF500217">
    <property type="entry name" value="AlgI"/>
    <property type="match status" value="1"/>
</dbReference>
<reference evidence="11" key="1">
    <citation type="journal article" date="2021" name="PeerJ">
        <title>Extensive microbial diversity within the chicken gut microbiome revealed by metagenomics and culture.</title>
        <authorList>
            <person name="Gilroy R."/>
            <person name="Ravi A."/>
            <person name="Getino M."/>
            <person name="Pursley I."/>
            <person name="Horton D.L."/>
            <person name="Alikhan N.F."/>
            <person name="Baker D."/>
            <person name="Gharbi K."/>
            <person name="Hall N."/>
            <person name="Watson M."/>
            <person name="Adriaenssens E.M."/>
            <person name="Foster-Nyarko E."/>
            <person name="Jarju S."/>
            <person name="Secka A."/>
            <person name="Antonio M."/>
            <person name="Oren A."/>
            <person name="Chaudhuri R.R."/>
            <person name="La Ragione R."/>
            <person name="Hildebrand F."/>
            <person name="Pallen M.J."/>
        </authorList>
    </citation>
    <scope>NUCLEOTIDE SEQUENCE</scope>
    <source>
        <strain evidence="11">ChiHjej12B11-16260</strain>
    </source>
</reference>
<dbReference type="InterPro" id="IPR024194">
    <property type="entry name" value="Ac/AlaTfrase_AlgI/DltB"/>
</dbReference>
<dbReference type="EMBL" id="DXFB01000050">
    <property type="protein sequence ID" value="HIX44977.1"/>
    <property type="molecule type" value="Genomic_DNA"/>
</dbReference>
<keyword evidence="6 10" id="KW-1133">Transmembrane helix</keyword>
<dbReference type="GO" id="GO:0005886">
    <property type="term" value="C:plasma membrane"/>
    <property type="evidence" value="ECO:0007669"/>
    <property type="project" value="UniProtKB-SubCell"/>
</dbReference>
<dbReference type="InterPro" id="IPR051085">
    <property type="entry name" value="MB_O-acyltransferase"/>
</dbReference>
<keyword evidence="3 9" id="KW-1003">Cell membrane</keyword>
<accession>A0A9D2AP08</accession>
<evidence type="ECO:0000256" key="8">
    <source>
        <dbReference type="ARBA" id="ARBA00023315"/>
    </source>
</evidence>
<dbReference type="GO" id="GO:0042121">
    <property type="term" value="P:alginic acid biosynthetic process"/>
    <property type="evidence" value="ECO:0007669"/>
    <property type="project" value="InterPro"/>
</dbReference>
<keyword evidence="8 9" id="KW-0012">Acyltransferase</keyword>
<dbReference type="Proteomes" id="UP000824246">
    <property type="component" value="Unassembled WGS sequence"/>
</dbReference>
<feature type="transmembrane region" description="Helical" evidence="10">
    <location>
        <begin position="175"/>
        <end position="194"/>
    </location>
</feature>
<comment type="similarity">
    <text evidence="2 9">Belongs to the membrane-bound acyltransferase family.</text>
</comment>
<dbReference type="AlphaFoldDB" id="A0A9D2AP08"/>
<evidence type="ECO:0000256" key="7">
    <source>
        <dbReference type="ARBA" id="ARBA00023136"/>
    </source>
</evidence>
<name>A0A9D2AP08_9BACT</name>
<sequence length="502" mass="57681">MNDIWNKITDNLDIDRLWQLLAYEPGHPLMFNSGLFLFLFAGFLVVYRLLSRHTTGRMLFVILFSLYFYYKSSGVYVLCLLGVCLSDYLIGRMLGKSVVAWQRKLCVAASVVINMGMLCYFKYTSLIVETLNRFVSEPIMLWDIALPIGISFFTFRSVSYIVDIYRGKIAPVERIIDYVFFLSFFPPLVAGPIVRATELVPQIRRRPEVTGEMFAEGLFLLMTGVFKKVVLSDYISSNFVDRIFDAPSLYTGFENLMGVYGYTLQIYCDFSGYSDMAIGIALLLGFRFPANFDSPYKSSSITEFWRRWHITLSFWLRDYLYIPLGGNRVPLWRNYFNLFITMVIGGLWHGASWLFVLWGAWHGLLLVLHKMFMRMRGAGRADKPASKVAHVLGVLLTFHLVAIGWVFFRADSLTVVGEMANQIATQFHPEVFMQFIEGYPTVTLAIVAGYLLHYTPHRWAEGICGMLERTPLVAKAVIFALFIYLVLQVRSSELVPFIYLQF</sequence>
<dbReference type="InterPro" id="IPR004299">
    <property type="entry name" value="MBOAT_fam"/>
</dbReference>
<feature type="transmembrane region" description="Helical" evidence="10">
    <location>
        <begin position="335"/>
        <end position="368"/>
    </location>
</feature>
<evidence type="ECO:0000256" key="1">
    <source>
        <dbReference type="ARBA" id="ARBA00004651"/>
    </source>
</evidence>
<feature type="transmembrane region" description="Helical" evidence="10">
    <location>
        <begin position="431"/>
        <end position="452"/>
    </location>
</feature>
<dbReference type="Pfam" id="PF03062">
    <property type="entry name" value="MBOAT"/>
    <property type="match status" value="1"/>
</dbReference>
<evidence type="ECO:0000256" key="3">
    <source>
        <dbReference type="ARBA" id="ARBA00022475"/>
    </source>
</evidence>
<evidence type="ECO:0000313" key="12">
    <source>
        <dbReference type="Proteomes" id="UP000824246"/>
    </source>
</evidence>
<keyword evidence="4 9" id="KW-0808">Transferase</keyword>
<feature type="transmembrane region" description="Helical" evidence="10">
    <location>
        <begin position="29"/>
        <end position="47"/>
    </location>
</feature>
<gene>
    <name evidence="11" type="ORF">H9982_02025</name>
</gene>
<keyword evidence="7 9" id="KW-0472">Membrane</keyword>
<dbReference type="GO" id="GO:0016746">
    <property type="term" value="F:acyltransferase activity"/>
    <property type="evidence" value="ECO:0007669"/>
    <property type="project" value="UniProtKB-KW"/>
</dbReference>
<feature type="transmembrane region" description="Helical" evidence="10">
    <location>
        <begin position="472"/>
        <end position="489"/>
    </location>
</feature>
<organism evidence="11 12">
    <name type="scientific">Candidatus Barnesiella excrementipullorum</name>
    <dbReference type="NCBI Taxonomy" id="2838479"/>
    <lineage>
        <taxon>Bacteria</taxon>
        <taxon>Pseudomonadati</taxon>
        <taxon>Bacteroidota</taxon>
        <taxon>Bacteroidia</taxon>
        <taxon>Bacteroidales</taxon>
        <taxon>Barnesiellaceae</taxon>
        <taxon>Barnesiella</taxon>
    </lineage>
</organism>
<evidence type="ECO:0000256" key="10">
    <source>
        <dbReference type="SAM" id="Phobius"/>
    </source>
</evidence>
<dbReference type="PANTHER" id="PTHR13285">
    <property type="entry name" value="ACYLTRANSFERASE"/>
    <property type="match status" value="1"/>
</dbReference>
<feature type="transmembrane region" description="Helical" evidence="10">
    <location>
        <begin position="144"/>
        <end position="163"/>
    </location>
</feature>
<dbReference type="InterPro" id="IPR028362">
    <property type="entry name" value="AlgI"/>
</dbReference>
<evidence type="ECO:0000313" key="11">
    <source>
        <dbReference type="EMBL" id="HIX44977.1"/>
    </source>
</evidence>
<dbReference type="PIRSF" id="PIRSF016636">
    <property type="entry name" value="AlgI_DltB"/>
    <property type="match status" value="1"/>
</dbReference>
<comment type="subcellular location">
    <subcellularLocation>
        <location evidence="1">Cell membrane</location>
        <topology evidence="1">Multi-pass membrane protein</topology>
    </subcellularLocation>
</comment>
<protein>
    <submittedName>
        <fullName evidence="11">MBOAT family protein</fullName>
    </submittedName>
</protein>
<dbReference type="PANTHER" id="PTHR13285:SF23">
    <property type="entry name" value="TEICHOIC ACID D-ALANYLTRANSFERASE"/>
    <property type="match status" value="1"/>
</dbReference>
<comment type="caution">
    <text evidence="11">The sequence shown here is derived from an EMBL/GenBank/DDBJ whole genome shotgun (WGS) entry which is preliminary data.</text>
</comment>